<evidence type="ECO:0000313" key="2">
    <source>
        <dbReference type="EMBL" id="QWG00112.1"/>
    </source>
</evidence>
<dbReference type="AlphaFoldDB" id="A0AAX1N234"/>
<keyword evidence="3" id="KW-1185">Reference proteome</keyword>
<dbReference type="EMBL" id="CP076132">
    <property type="protein sequence ID" value="QWG00112.1"/>
    <property type="molecule type" value="Genomic_DNA"/>
</dbReference>
<accession>A0AAX1N234</accession>
<dbReference type="RefSeq" id="WP_169663435.1">
    <property type="nucleotide sequence ID" value="NZ_CP076132.1"/>
</dbReference>
<evidence type="ECO:0008006" key="4">
    <source>
        <dbReference type="Google" id="ProtNLM"/>
    </source>
</evidence>
<keyword evidence="1" id="KW-0732">Signal</keyword>
<dbReference type="Proteomes" id="UP000678679">
    <property type="component" value="Chromosome 1"/>
</dbReference>
<evidence type="ECO:0000256" key="1">
    <source>
        <dbReference type="SAM" id="SignalP"/>
    </source>
</evidence>
<reference evidence="2 3" key="1">
    <citation type="submission" date="2021-05" db="EMBL/GenBank/DDBJ databases">
        <title>Comparative genomic studies on the polysaccharide-degrading batcterial strains of the Flammeovirga genus.</title>
        <authorList>
            <person name="Zewei F."/>
            <person name="Zheng Z."/>
            <person name="Yu L."/>
            <person name="Ruyue G."/>
            <person name="Yanhong M."/>
            <person name="Yuanyuan C."/>
            <person name="Jingyan G."/>
            <person name="Wenjun H."/>
        </authorList>
    </citation>
    <scope>NUCLEOTIDE SEQUENCE [LARGE SCALE GENOMIC DNA]</scope>
    <source>
        <strain evidence="2 3">NBRC:100898</strain>
    </source>
</reference>
<protein>
    <recommendedName>
        <fullName evidence="4">Outer membrane protein beta-barrel domain-containing protein</fullName>
    </recommendedName>
</protein>
<name>A0AAX1N234_9BACT</name>
<evidence type="ECO:0000313" key="3">
    <source>
        <dbReference type="Proteomes" id="UP000678679"/>
    </source>
</evidence>
<sequence length="217" mass="24691">MKTLFLNIIFILLCASYLNAQNASNNEDSLEWINDELESFKYQTQKGKWVVGMGYGLGVSYQNQSLAFTKSTVLLDVFGIVYSGHYIYDKFWVGAFGFGGLRSVSFNYSNNNLETFLGVGPRVRKYVFNGFFLEASYGFNKSVLSYSVENNVARFDGFGNMYGLGIGFGNFWTKNLSLDIIINYYYLTTNYEIYDTPNTSSNFSITANINFAFKKKK</sequence>
<dbReference type="KEGG" id="fya:KMW28_10640"/>
<gene>
    <name evidence="2" type="ORF">KMW28_10640</name>
</gene>
<feature type="chain" id="PRO_5043645710" description="Outer membrane protein beta-barrel domain-containing protein" evidence="1">
    <location>
        <begin position="21"/>
        <end position="217"/>
    </location>
</feature>
<proteinExistence type="predicted"/>
<organism evidence="2 3">
    <name type="scientific">Flammeovirga yaeyamensis</name>
    <dbReference type="NCBI Taxonomy" id="367791"/>
    <lineage>
        <taxon>Bacteria</taxon>
        <taxon>Pseudomonadati</taxon>
        <taxon>Bacteroidota</taxon>
        <taxon>Cytophagia</taxon>
        <taxon>Cytophagales</taxon>
        <taxon>Flammeovirgaceae</taxon>
        <taxon>Flammeovirga</taxon>
    </lineage>
</organism>
<feature type="signal peptide" evidence="1">
    <location>
        <begin position="1"/>
        <end position="20"/>
    </location>
</feature>